<dbReference type="EMBL" id="CP098495">
    <property type="protein sequence ID" value="USA63227.1"/>
    <property type="molecule type" value="Genomic_DNA"/>
</dbReference>
<dbReference type="InterPro" id="IPR033856">
    <property type="entry name" value="Trp_halogen"/>
</dbReference>
<reference evidence="1 2" key="1">
    <citation type="submission" date="2022-06" db="EMBL/GenBank/DDBJ databases">
        <authorList>
            <person name="Liu G."/>
        </authorList>
    </citation>
    <scope>NUCLEOTIDE SEQUENCE [LARGE SCALE GENOMIC DNA]</scope>
    <source>
        <strain evidence="1 2">E4</strain>
        <plasmid evidence="1 2">plas1</plasmid>
    </source>
</reference>
<keyword evidence="2" id="KW-1185">Reference proteome</keyword>
<dbReference type="PIRSF" id="PIRSF011396">
    <property type="entry name" value="Trp_halogenase"/>
    <property type="match status" value="1"/>
</dbReference>
<dbReference type="Proteomes" id="UP001056619">
    <property type="component" value="Plasmid plas1"/>
</dbReference>
<dbReference type="Pfam" id="PF04820">
    <property type="entry name" value="Trp_halogenase"/>
    <property type="match status" value="1"/>
</dbReference>
<accession>A0ABY4UBT8</accession>
<geneLocation type="plasmid" evidence="1 2">
    <name>plas1</name>
</geneLocation>
<name>A0ABY4UBT8_9SPHN</name>
<dbReference type="SUPFAM" id="SSF51905">
    <property type="entry name" value="FAD/NAD(P)-binding domain"/>
    <property type="match status" value="1"/>
</dbReference>
<gene>
    <name evidence="1" type="ORF">NCF85_15875</name>
</gene>
<evidence type="ECO:0000313" key="1">
    <source>
        <dbReference type="EMBL" id="USA63227.1"/>
    </source>
</evidence>
<evidence type="ECO:0000313" key="2">
    <source>
        <dbReference type="Proteomes" id="UP001056619"/>
    </source>
</evidence>
<dbReference type="PANTHER" id="PTHR43747:SF4">
    <property type="entry name" value="FLAVIN-DEPENDENT TRYPTOPHAN HALOGENASE"/>
    <property type="match status" value="1"/>
</dbReference>
<dbReference type="InterPro" id="IPR036188">
    <property type="entry name" value="FAD/NAD-bd_sf"/>
</dbReference>
<protein>
    <submittedName>
        <fullName evidence="1">Tryptophan 7-halogenase</fullName>
    </submittedName>
</protein>
<sequence>MAAALLARFLPPDYRVELVESESIGTVGVGEATIPQIRHFNQALGIDEAEFLRETKGSFKLGIAFDGWRGEGHSYMHAFGPVGQSSGLIAFRHYWLRAKALGHAKDLAHYSPNEMAARNLRMPGPGGADLPYAYHFDASLYAAFLRHYAETRGALRTEGTIERVERDGETGDIAALVLDGDRRLEADFFIDCTGFRALLIEGAMGAGFDDWSNLLPCDRALAVPCASGGDFTPYTRAIARKAGWQWRIPLQHRIGNGYVFSSQFCSEADAADTLLANLDGSPDGDPRLLSFTTGKRRRQWIGNCLALGLAAGFMEPLESTSIHLVQSALARFLQLLPAGRSTPSTIDHFNAQADFEWSRVRDFLVLHYWANGREGDPFWDAMRALDLPAALQAKIDQWRDTGHTHREHEELFTEVAWFQVFAGQGVLANHYNPLADAMAEQDLLDFLASQERQLEQAAAAMPHHADTLGRLMARPAKRNTAA</sequence>
<dbReference type="RefSeq" id="WP_301643305.1">
    <property type="nucleotide sequence ID" value="NZ_CP098495.1"/>
</dbReference>
<proteinExistence type="predicted"/>
<dbReference type="InterPro" id="IPR050816">
    <property type="entry name" value="Flavin-dep_Halogenase_NPB"/>
</dbReference>
<dbReference type="InterPro" id="IPR006905">
    <property type="entry name" value="Flavin_halogenase"/>
</dbReference>
<dbReference type="PANTHER" id="PTHR43747">
    <property type="entry name" value="FAD-BINDING PROTEIN"/>
    <property type="match status" value="1"/>
</dbReference>
<organism evidence="1 2">
    <name type="scientific">Qipengyuania citrea</name>
    <dbReference type="NCBI Taxonomy" id="225971"/>
    <lineage>
        <taxon>Bacteria</taxon>
        <taxon>Pseudomonadati</taxon>
        <taxon>Pseudomonadota</taxon>
        <taxon>Alphaproteobacteria</taxon>
        <taxon>Sphingomonadales</taxon>
        <taxon>Erythrobacteraceae</taxon>
        <taxon>Qipengyuania</taxon>
    </lineage>
</organism>
<dbReference type="Gene3D" id="3.50.50.60">
    <property type="entry name" value="FAD/NAD(P)-binding domain"/>
    <property type="match status" value="1"/>
</dbReference>
<keyword evidence="1" id="KW-0614">Plasmid</keyword>